<dbReference type="NCBIfam" id="TIGR00254">
    <property type="entry name" value="GGDEF"/>
    <property type="match status" value="1"/>
</dbReference>
<feature type="transmembrane region" description="Helical" evidence="1">
    <location>
        <begin position="80"/>
        <end position="98"/>
    </location>
</feature>
<dbReference type="FunFam" id="3.30.70.270:FF:000001">
    <property type="entry name" value="Diguanylate cyclase domain protein"/>
    <property type="match status" value="1"/>
</dbReference>
<dbReference type="Pfam" id="PF13487">
    <property type="entry name" value="HD_5"/>
    <property type="match status" value="1"/>
</dbReference>
<keyword evidence="1" id="KW-1133">Transmembrane helix</keyword>
<dbReference type="GO" id="GO:0043709">
    <property type="term" value="P:cell adhesion involved in single-species biofilm formation"/>
    <property type="evidence" value="ECO:0007669"/>
    <property type="project" value="TreeGrafter"/>
</dbReference>
<sequence length="554" mass="64515">MWNVLPILNSKKREQIRIMFFTVKILALFFCAIPILEYYNARYQGYDIYNIYYIGMTFMIFSIIMLLLMFIFTRKQQRQFYYILEIVIFVAVFVFSIYVSGANRSENKYIFIFLIISYTIEYGMKTGLIISGVATGVIAAMDLIYGDNTSVNLQFENDLALFAMFFLVAWTIGHYAKLEENHIKELVDFANIDGLTGTYNHRYFYEVLEKMFEESKEKTTPLSLVMLDLDNFKTYNDVYGHAQGDAILKEVAGILKGVIRKKDLLCRYGGDEFCVILPDTDKDEAIRIADQFREVICGYEYHGKENMNNMMMTASIGVSTSSIEMERHVNLIENADMALYRAKFLRRNKVEVYSSIFDHIMEKEPNENLLEEIKPLKTLMTVINSRDTYTFNHVERVFHYCRIAAEYMGLSPEDKRTLLFGAYLHDLGKINISKETLITSSRLTKEQWEELKKHPQDSADIVSQIKGFERIVPVVQQHHEKYDGSGYPLGLQGEEIDYLARILTIADSFDAMTNQRPYQKTKSFQEAFEEIERCKGTHFDPILADKFMEALKEF</sequence>
<dbReference type="GO" id="GO:0005886">
    <property type="term" value="C:plasma membrane"/>
    <property type="evidence" value="ECO:0007669"/>
    <property type="project" value="TreeGrafter"/>
</dbReference>
<feature type="transmembrane region" description="Helical" evidence="1">
    <location>
        <begin position="110"/>
        <end position="138"/>
    </location>
</feature>
<dbReference type="SUPFAM" id="SSF55073">
    <property type="entry name" value="Nucleotide cyclase"/>
    <property type="match status" value="1"/>
</dbReference>
<name>A0A1G8SBC0_9CLOT</name>
<feature type="transmembrane region" description="Helical" evidence="1">
    <location>
        <begin position="21"/>
        <end position="39"/>
    </location>
</feature>
<dbReference type="InterPro" id="IPR029787">
    <property type="entry name" value="Nucleotide_cyclase"/>
</dbReference>
<dbReference type="GO" id="GO:0052621">
    <property type="term" value="F:diguanylate cyclase activity"/>
    <property type="evidence" value="ECO:0007669"/>
    <property type="project" value="TreeGrafter"/>
</dbReference>
<dbReference type="InterPro" id="IPR006674">
    <property type="entry name" value="HD_domain"/>
</dbReference>
<protein>
    <submittedName>
        <fullName evidence="5">Diguanylate cyclase (GGDEF) domain-containing protein</fullName>
    </submittedName>
</protein>
<dbReference type="InterPro" id="IPR000160">
    <property type="entry name" value="GGDEF_dom"/>
</dbReference>
<dbReference type="Pfam" id="PF00990">
    <property type="entry name" value="GGDEF"/>
    <property type="match status" value="1"/>
</dbReference>
<dbReference type="CDD" id="cd01949">
    <property type="entry name" value="GGDEF"/>
    <property type="match status" value="1"/>
</dbReference>
<feature type="domain" description="HD-GYP" evidence="4">
    <location>
        <begin position="368"/>
        <end position="554"/>
    </location>
</feature>
<dbReference type="GO" id="GO:1902201">
    <property type="term" value="P:negative regulation of bacterial-type flagellum-dependent cell motility"/>
    <property type="evidence" value="ECO:0007669"/>
    <property type="project" value="TreeGrafter"/>
</dbReference>
<dbReference type="InterPro" id="IPR050469">
    <property type="entry name" value="Diguanylate_Cyclase"/>
</dbReference>
<dbReference type="CDD" id="cd00077">
    <property type="entry name" value="HDc"/>
    <property type="match status" value="1"/>
</dbReference>
<dbReference type="EMBL" id="FNDZ01000011">
    <property type="protein sequence ID" value="SDJ26055.1"/>
    <property type="molecule type" value="Genomic_DNA"/>
</dbReference>
<dbReference type="Proteomes" id="UP000183255">
    <property type="component" value="Unassembled WGS sequence"/>
</dbReference>
<dbReference type="AlphaFoldDB" id="A0A1G8SBC0"/>
<dbReference type="PANTHER" id="PTHR45138:SF9">
    <property type="entry name" value="DIGUANYLATE CYCLASE DGCM-RELATED"/>
    <property type="match status" value="1"/>
</dbReference>
<evidence type="ECO:0000259" key="3">
    <source>
        <dbReference type="PROSITE" id="PS51831"/>
    </source>
</evidence>
<feature type="transmembrane region" description="Helical" evidence="1">
    <location>
        <begin position="51"/>
        <end position="73"/>
    </location>
</feature>
<evidence type="ECO:0000259" key="2">
    <source>
        <dbReference type="PROSITE" id="PS50887"/>
    </source>
</evidence>
<dbReference type="SMART" id="SM00471">
    <property type="entry name" value="HDc"/>
    <property type="match status" value="1"/>
</dbReference>
<dbReference type="PROSITE" id="PS50887">
    <property type="entry name" value="GGDEF"/>
    <property type="match status" value="1"/>
</dbReference>
<keyword evidence="1" id="KW-0472">Membrane</keyword>
<dbReference type="PANTHER" id="PTHR45138">
    <property type="entry name" value="REGULATORY COMPONENTS OF SENSORY TRANSDUCTION SYSTEM"/>
    <property type="match status" value="1"/>
</dbReference>
<dbReference type="InterPro" id="IPR003607">
    <property type="entry name" value="HD/PDEase_dom"/>
</dbReference>
<organism evidence="5 6">
    <name type="scientific">Proteiniclasticum ruminis</name>
    <dbReference type="NCBI Taxonomy" id="398199"/>
    <lineage>
        <taxon>Bacteria</taxon>
        <taxon>Bacillati</taxon>
        <taxon>Bacillota</taxon>
        <taxon>Clostridia</taxon>
        <taxon>Eubacteriales</taxon>
        <taxon>Clostridiaceae</taxon>
        <taxon>Proteiniclasticum</taxon>
    </lineage>
</organism>
<dbReference type="Gene3D" id="3.30.70.270">
    <property type="match status" value="1"/>
</dbReference>
<reference evidence="5 6" key="1">
    <citation type="submission" date="2016-10" db="EMBL/GenBank/DDBJ databases">
        <authorList>
            <person name="de Groot N.N."/>
        </authorList>
    </citation>
    <scope>NUCLEOTIDE SEQUENCE [LARGE SCALE GENOMIC DNA]</scope>
    <source>
        <strain evidence="5 6">CGMCC 1.5058</strain>
    </source>
</reference>
<dbReference type="RefSeq" id="WP_031577626.1">
    <property type="nucleotide sequence ID" value="NZ_FNDZ01000011.1"/>
</dbReference>
<feature type="domain" description="HD" evidence="3">
    <location>
        <begin position="390"/>
        <end position="512"/>
    </location>
</feature>
<evidence type="ECO:0000313" key="6">
    <source>
        <dbReference type="Proteomes" id="UP000183255"/>
    </source>
</evidence>
<accession>A0A1G8SBC0</accession>
<proteinExistence type="predicted"/>
<dbReference type="InterPro" id="IPR043128">
    <property type="entry name" value="Rev_trsase/Diguanyl_cyclase"/>
</dbReference>
<dbReference type="PROSITE" id="PS51831">
    <property type="entry name" value="HD"/>
    <property type="match status" value="1"/>
</dbReference>
<keyword evidence="1" id="KW-0812">Transmembrane</keyword>
<evidence type="ECO:0000256" key="1">
    <source>
        <dbReference type="SAM" id="Phobius"/>
    </source>
</evidence>
<gene>
    <name evidence="5" type="ORF">SAMN05421804_11114</name>
</gene>
<dbReference type="SUPFAM" id="SSF109604">
    <property type="entry name" value="HD-domain/PDEase-like"/>
    <property type="match status" value="1"/>
</dbReference>
<dbReference type="Gene3D" id="1.10.3210.10">
    <property type="entry name" value="Hypothetical protein af1432"/>
    <property type="match status" value="1"/>
</dbReference>
<feature type="domain" description="GGDEF" evidence="2">
    <location>
        <begin position="220"/>
        <end position="355"/>
    </location>
</feature>
<dbReference type="PROSITE" id="PS51832">
    <property type="entry name" value="HD_GYP"/>
    <property type="match status" value="1"/>
</dbReference>
<evidence type="ECO:0000313" key="5">
    <source>
        <dbReference type="EMBL" id="SDJ26055.1"/>
    </source>
</evidence>
<evidence type="ECO:0000259" key="4">
    <source>
        <dbReference type="PROSITE" id="PS51832"/>
    </source>
</evidence>
<dbReference type="SMART" id="SM00267">
    <property type="entry name" value="GGDEF"/>
    <property type="match status" value="1"/>
</dbReference>
<dbReference type="InterPro" id="IPR037522">
    <property type="entry name" value="HD_GYP_dom"/>
</dbReference>
<feature type="transmembrane region" description="Helical" evidence="1">
    <location>
        <begin position="159"/>
        <end position="176"/>
    </location>
</feature>